<feature type="region of interest" description="Disordered" evidence="3">
    <location>
        <begin position="319"/>
        <end position="361"/>
    </location>
</feature>
<protein>
    <submittedName>
        <fullName evidence="5">Multiple C2 and transmembrane domain-containing protein 2</fullName>
    </submittedName>
</protein>
<dbReference type="PROSITE" id="PS50004">
    <property type="entry name" value="C2"/>
    <property type="match status" value="3"/>
</dbReference>
<reference evidence="5 6" key="1">
    <citation type="journal article" date="2016" name="Genome Biol. Evol.">
        <title>Gene Family Evolution Reflects Adaptation to Soil Environmental Stressors in the Genome of the Collembolan Orchesella cincta.</title>
        <authorList>
            <person name="Faddeeva-Vakhrusheva A."/>
            <person name="Derks M.F."/>
            <person name="Anvar S.Y."/>
            <person name="Agamennone V."/>
            <person name="Suring W."/>
            <person name="Smit S."/>
            <person name="van Straalen N.M."/>
            <person name="Roelofs D."/>
        </authorList>
    </citation>
    <scope>NUCLEOTIDE SEQUENCE [LARGE SCALE GENOMIC DNA]</scope>
    <source>
        <tissue evidence="5">Mixed pool</tissue>
    </source>
</reference>
<organism evidence="5 6">
    <name type="scientific">Orchesella cincta</name>
    <name type="common">Springtail</name>
    <name type="synonym">Podura cincta</name>
    <dbReference type="NCBI Taxonomy" id="48709"/>
    <lineage>
        <taxon>Eukaryota</taxon>
        <taxon>Metazoa</taxon>
        <taxon>Ecdysozoa</taxon>
        <taxon>Arthropoda</taxon>
        <taxon>Hexapoda</taxon>
        <taxon>Collembola</taxon>
        <taxon>Entomobryomorpha</taxon>
        <taxon>Entomobryoidea</taxon>
        <taxon>Orchesellidae</taxon>
        <taxon>Orchesellinae</taxon>
        <taxon>Orchesella</taxon>
    </lineage>
</organism>
<evidence type="ECO:0000256" key="3">
    <source>
        <dbReference type="SAM" id="MobiDB-lite"/>
    </source>
</evidence>
<dbReference type="PANTHER" id="PTHR45911">
    <property type="entry name" value="C2 DOMAIN-CONTAINING PROTEIN"/>
    <property type="match status" value="1"/>
</dbReference>
<keyword evidence="5" id="KW-0812">Transmembrane</keyword>
<dbReference type="SUPFAM" id="SSF49562">
    <property type="entry name" value="C2 domain (Calcium/lipid-binding domain, CaLB)"/>
    <property type="match status" value="3"/>
</dbReference>
<feature type="domain" description="C2" evidence="4">
    <location>
        <begin position="328"/>
        <end position="442"/>
    </location>
</feature>
<comment type="caution">
    <text evidence="5">The sequence shown here is derived from an EMBL/GenBank/DDBJ whole genome shotgun (WGS) entry which is preliminary data.</text>
</comment>
<gene>
    <name evidence="5" type="ORF">Ocin01_17324</name>
</gene>
<evidence type="ECO:0000313" key="6">
    <source>
        <dbReference type="Proteomes" id="UP000094527"/>
    </source>
</evidence>
<evidence type="ECO:0000256" key="2">
    <source>
        <dbReference type="ARBA" id="ARBA00022837"/>
    </source>
</evidence>
<feature type="region of interest" description="Disordered" evidence="3">
    <location>
        <begin position="1"/>
        <end position="23"/>
    </location>
</feature>
<feature type="compositionally biased region" description="Basic and acidic residues" evidence="3">
    <location>
        <begin position="319"/>
        <end position="337"/>
    </location>
</feature>
<dbReference type="Pfam" id="PF00168">
    <property type="entry name" value="C2"/>
    <property type="match status" value="3"/>
</dbReference>
<sequence>MHEQHPSELKSDQEQLPDAVAKPTSEDLPGMISPFPFHTLNVHLLRGKNLVAKDACGSSDPYVKVKIGEKLHYKSKTIYRDLNPVWDESFVLPISDLTQPIVFKVFDYDWGFQDDFMGMTSLEASRLPPNKPTELTLTLTETGAPGAESMGDIFINVTLVPRTIEEKDIWFSGDAPGGKLQDKGKIKSQIWSSVLTVLVLEANNLSPGDEKVYMDAFVKFRMGNQKFKTRTLSRVTGPKWLEQFDFYLYDGQPQVLEVQIFDESFSRDYIGRCAIDIGLLEKELTHHKVFQLQESPGEIALLLTISGLAGDSSISDLNHHSLSDDQAMEQRSRFPERAKRRRPADREGVRGPGAGSSGHWGKSDPFVVLELVNSRLQTQTEYRTLTPVWNKIFNFAVRDITNVLEITVYDEDKNHSKEFLGKLDIPLWKIKNKEKKWYMLKDQKLLKPAKGNNAQILLEMELLWNPVRAGIRVMDPPESKFLQGDQKLKRETFLLNIDRLRKIGAKLGVTDFDSQELFDMGVPTAEHHSVGVLRGDLLHIPAVDDPHVPDGGAVHKLVGGVRVADSNGVAVLLPLRYLAMAWGFHKFFRPLIRPNAVPTNEVYNLLLRVPDNPQLFKTALATPQVQFRPLRVLLQPSSSATVVLPQRQEAASVLANELSFKDGY</sequence>
<dbReference type="Gene3D" id="2.60.40.150">
    <property type="entry name" value="C2 domain"/>
    <property type="match status" value="3"/>
</dbReference>
<dbReference type="AlphaFoldDB" id="A0A1D2M8Q5"/>
<dbReference type="EMBL" id="LJIJ01002702">
    <property type="protein sequence ID" value="ODM89358.1"/>
    <property type="molecule type" value="Genomic_DNA"/>
</dbReference>
<dbReference type="GO" id="GO:0046928">
    <property type="term" value="P:regulation of neurotransmitter secretion"/>
    <property type="evidence" value="ECO:0007669"/>
    <property type="project" value="TreeGrafter"/>
</dbReference>
<dbReference type="FunFam" id="2.60.40.150:FF:000167">
    <property type="entry name" value="Multiple C2 domains, transmembrane 2a"/>
    <property type="match status" value="1"/>
</dbReference>
<dbReference type="STRING" id="48709.A0A1D2M8Q5"/>
<dbReference type="InterPro" id="IPR000008">
    <property type="entry name" value="C2_dom"/>
</dbReference>
<keyword evidence="1" id="KW-0479">Metal-binding</keyword>
<keyword evidence="5" id="KW-0472">Membrane</keyword>
<feature type="domain" description="C2" evidence="4">
    <location>
        <begin position="176"/>
        <end position="290"/>
    </location>
</feature>
<evidence type="ECO:0000313" key="5">
    <source>
        <dbReference type="EMBL" id="ODM89358.1"/>
    </source>
</evidence>
<evidence type="ECO:0000256" key="1">
    <source>
        <dbReference type="ARBA" id="ARBA00022723"/>
    </source>
</evidence>
<accession>A0A1D2M8Q5</accession>
<dbReference type="InterPro" id="IPR035892">
    <property type="entry name" value="C2_domain_sf"/>
</dbReference>
<dbReference type="SMART" id="SM00239">
    <property type="entry name" value="C2"/>
    <property type="match status" value="3"/>
</dbReference>
<dbReference type="Proteomes" id="UP000094527">
    <property type="component" value="Unassembled WGS sequence"/>
</dbReference>
<proteinExistence type="predicted"/>
<dbReference type="GO" id="GO:0005509">
    <property type="term" value="F:calcium ion binding"/>
    <property type="evidence" value="ECO:0007669"/>
    <property type="project" value="TreeGrafter"/>
</dbReference>
<dbReference type="PRINTS" id="PR00360">
    <property type="entry name" value="C2DOMAIN"/>
</dbReference>
<evidence type="ECO:0000259" key="4">
    <source>
        <dbReference type="PROSITE" id="PS50004"/>
    </source>
</evidence>
<dbReference type="OrthoDB" id="5973539at2759"/>
<dbReference type="PANTHER" id="PTHR45911:SF4">
    <property type="entry name" value="MULTIPLE C2 AND TRANSMEMBRANE DOMAIN-CONTAINING PROTEIN"/>
    <property type="match status" value="1"/>
</dbReference>
<dbReference type="GO" id="GO:0030672">
    <property type="term" value="C:synaptic vesicle membrane"/>
    <property type="evidence" value="ECO:0007669"/>
    <property type="project" value="TreeGrafter"/>
</dbReference>
<name>A0A1D2M8Q5_ORCCI</name>
<keyword evidence="6" id="KW-1185">Reference proteome</keyword>
<feature type="domain" description="C2" evidence="4">
    <location>
        <begin position="17"/>
        <end position="137"/>
    </location>
</feature>
<feature type="compositionally biased region" description="Basic and acidic residues" evidence="3">
    <location>
        <begin position="1"/>
        <end position="13"/>
    </location>
</feature>
<dbReference type="OMA" id="RTHEAFH"/>
<keyword evidence="2" id="KW-0106">Calcium</keyword>